<comment type="caution">
    <text evidence="2">The sequence shown here is derived from an EMBL/GenBank/DDBJ whole genome shotgun (WGS) entry which is preliminary data.</text>
</comment>
<name>A0A918R1B0_9ACTN</name>
<organism evidence="2 3">
    <name type="scientific">Streptomyces subrutilus</name>
    <dbReference type="NCBI Taxonomy" id="36818"/>
    <lineage>
        <taxon>Bacteria</taxon>
        <taxon>Bacillati</taxon>
        <taxon>Actinomycetota</taxon>
        <taxon>Actinomycetes</taxon>
        <taxon>Kitasatosporales</taxon>
        <taxon>Streptomycetaceae</taxon>
        <taxon>Streptomyces</taxon>
    </lineage>
</organism>
<reference evidence="2" key="1">
    <citation type="journal article" date="2014" name="Int. J. Syst. Evol. Microbiol.">
        <title>Complete genome sequence of Corynebacterium casei LMG S-19264T (=DSM 44701T), isolated from a smear-ripened cheese.</title>
        <authorList>
            <consortium name="US DOE Joint Genome Institute (JGI-PGF)"/>
            <person name="Walter F."/>
            <person name="Albersmeier A."/>
            <person name="Kalinowski J."/>
            <person name="Ruckert C."/>
        </authorList>
    </citation>
    <scope>NUCLEOTIDE SEQUENCE</scope>
    <source>
        <strain evidence="2">JCM 4834</strain>
    </source>
</reference>
<dbReference type="EMBL" id="BMVX01000017">
    <property type="protein sequence ID" value="GGZ79821.1"/>
    <property type="molecule type" value="Genomic_DNA"/>
</dbReference>
<dbReference type="Proteomes" id="UP000634660">
    <property type="component" value="Unassembled WGS sequence"/>
</dbReference>
<evidence type="ECO:0000313" key="3">
    <source>
        <dbReference type="Proteomes" id="UP000634660"/>
    </source>
</evidence>
<sequence length="114" mass="12231">MAVSDLLYRVSGQDAGGVDGPLVQFGPLELCGGRLGAHRLSGLLSTCLFPVTNGAPARFRAYPRHGVQLFECRRSVTTSAASVHLRARGTVGFHSVPYARSDRPNTNRPPRKAT</sequence>
<feature type="region of interest" description="Disordered" evidence="1">
    <location>
        <begin position="95"/>
        <end position="114"/>
    </location>
</feature>
<evidence type="ECO:0000256" key="1">
    <source>
        <dbReference type="SAM" id="MobiDB-lite"/>
    </source>
</evidence>
<reference evidence="2" key="2">
    <citation type="submission" date="2020-09" db="EMBL/GenBank/DDBJ databases">
        <authorList>
            <person name="Sun Q."/>
            <person name="Ohkuma M."/>
        </authorList>
    </citation>
    <scope>NUCLEOTIDE SEQUENCE</scope>
    <source>
        <strain evidence="2">JCM 4834</strain>
    </source>
</reference>
<gene>
    <name evidence="2" type="ORF">GCM10010371_44320</name>
</gene>
<evidence type="ECO:0000313" key="2">
    <source>
        <dbReference type="EMBL" id="GGZ79821.1"/>
    </source>
</evidence>
<accession>A0A918R1B0</accession>
<proteinExistence type="predicted"/>
<protein>
    <submittedName>
        <fullName evidence="2">Uncharacterized protein</fullName>
    </submittedName>
</protein>
<dbReference type="AlphaFoldDB" id="A0A918R1B0"/>